<feature type="domain" description="D-alanyl-D-alanine carboxypeptidase-like core" evidence="2">
    <location>
        <begin position="82"/>
        <end position="210"/>
    </location>
</feature>
<proteinExistence type="predicted"/>
<dbReference type="InterPro" id="IPR003709">
    <property type="entry name" value="VanY-like_core_dom"/>
</dbReference>
<reference evidence="3 4" key="1">
    <citation type="submission" date="2018-09" db="EMBL/GenBank/DDBJ databases">
        <title>Paenibacillus aracenensis nov. sp. isolated from a cave in southern Spain.</title>
        <authorList>
            <person name="Jurado V."/>
            <person name="Gutierrez-Patricio S."/>
            <person name="Gonzalez-Pimentel J.L."/>
            <person name="Miller A.Z."/>
            <person name="Laiz L."/>
            <person name="Saiz-Jimenez C."/>
        </authorList>
    </citation>
    <scope>NUCLEOTIDE SEQUENCE [LARGE SCALE GENOMIC DNA]</scope>
    <source>
        <strain evidence="3 4">JCM 19203</strain>
    </source>
</reference>
<dbReference type="Proteomes" id="UP000267798">
    <property type="component" value="Unassembled WGS sequence"/>
</dbReference>
<keyword evidence="3" id="KW-0645">Protease</keyword>
<dbReference type="InterPro" id="IPR052179">
    <property type="entry name" value="DD-CPase-like"/>
</dbReference>
<evidence type="ECO:0000313" key="4">
    <source>
        <dbReference type="Proteomes" id="UP000267798"/>
    </source>
</evidence>
<dbReference type="Pfam" id="PF02557">
    <property type="entry name" value="VanY"/>
    <property type="match status" value="1"/>
</dbReference>
<name>A0A3A6PF92_9BACL</name>
<feature type="region of interest" description="Disordered" evidence="1">
    <location>
        <begin position="1"/>
        <end position="45"/>
    </location>
</feature>
<dbReference type="EMBL" id="QXQB01000002">
    <property type="protein sequence ID" value="RJX40402.1"/>
    <property type="molecule type" value="Genomic_DNA"/>
</dbReference>
<dbReference type="PANTHER" id="PTHR34385:SF1">
    <property type="entry name" value="PEPTIDOGLYCAN L-ALANYL-D-GLUTAMATE ENDOPEPTIDASE CWLK"/>
    <property type="match status" value="1"/>
</dbReference>
<evidence type="ECO:0000256" key="1">
    <source>
        <dbReference type="SAM" id="MobiDB-lite"/>
    </source>
</evidence>
<protein>
    <submittedName>
        <fullName evidence="3">D-alanyl-D-alanine carboxypeptidase family protein</fullName>
    </submittedName>
</protein>
<evidence type="ECO:0000313" key="3">
    <source>
        <dbReference type="EMBL" id="RJX40402.1"/>
    </source>
</evidence>
<keyword evidence="4" id="KW-1185">Reference proteome</keyword>
<dbReference type="GO" id="GO:0006508">
    <property type="term" value="P:proteolysis"/>
    <property type="evidence" value="ECO:0007669"/>
    <property type="project" value="InterPro"/>
</dbReference>
<dbReference type="InterPro" id="IPR058193">
    <property type="entry name" value="VanY/YodJ_core_dom"/>
</dbReference>
<sequence length="234" mass="25355">MTAACSNETAQGGASGTKAGGSSQADPATSEVPDGSQEEEEPPADPALAALVNKTHPLQNSYAPDDLVAIEVPTIFQNSEVNQLRKGAAEALKELFAGAEKDGYKLYARSGYRSYETQQALFADYVSREGEGAANRYSARAGQSEHQTGLAMDVTSDSVSKGLTEQFGETEEGRWLAENAHLYGFIIRYPKGREDITGYIYEPWHIRYLGNELATKVFESGLTYEEYLSGNEAS</sequence>
<keyword evidence="3" id="KW-0121">Carboxypeptidase</keyword>
<organism evidence="3 4">
    <name type="scientific">Paenibacillus pinisoli</name>
    <dbReference type="NCBI Taxonomy" id="1276110"/>
    <lineage>
        <taxon>Bacteria</taxon>
        <taxon>Bacillati</taxon>
        <taxon>Bacillota</taxon>
        <taxon>Bacilli</taxon>
        <taxon>Bacillales</taxon>
        <taxon>Paenibacillaceae</taxon>
        <taxon>Paenibacillus</taxon>
    </lineage>
</organism>
<keyword evidence="3" id="KW-0378">Hydrolase</keyword>
<dbReference type="OrthoDB" id="9792074at2"/>
<dbReference type="AlphaFoldDB" id="A0A3A6PF92"/>
<comment type="caution">
    <text evidence="3">The sequence shown here is derived from an EMBL/GenBank/DDBJ whole genome shotgun (WGS) entry which is preliminary data.</text>
</comment>
<dbReference type="SUPFAM" id="SSF55166">
    <property type="entry name" value="Hedgehog/DD-peptidase"/>
    <property type="match status" value="1"/>
</dbReference>
<dbReference type="PANTHER" id="PTHR34385">
    <property type="entry name" value="D-ALANYL-D-ALANINE CARBOXYPEPTIDASE"/>
    <property type="match status" value="1"/>
</dbReference>
<evidence type="ECO:0000259" key="2">
    <source>
        <dbReference type="Pfam" id="PF02557"/>
    </source>
</evidence>
<accession>A0A3A6PF92</accession>
<dbReference type="CDD" id="cd14852">
    <property type="entry name" value="LD-carboxypeptidase"/>
    <property type="match status" value="1"/>
</dbReference>
<dbReference type="Gene3D" id="3.30.1380.10">
    <property type="match status" value="1"/>
</dbReference>
<gene>
    <name evidence="3" type="ORF">D3P09_10405</name>
</gene>
<dbReference type="GO" id="GO:0004180">
    <property type="term" value="F:carboxypeptidase activity"/>
    <property type="evidence" value="ECO:0007669"/>
    <property type="project" value="UniProtKB-KW"/>
</dbReference>
<dbReference type="InterPro" id="IPR009045">
    <property type="entry name" value="Zn_M74/Hedgehog-like"/>
</dbReference>